<proteinExistence type="predicted"/>
<organism evidence="1">
    <name type="scientific">uncultured Gemmatimonadota bacterium</name>
    <dbReference type="NCBI Taxonomy" id="203437"/>
    <lineage>
        <taxon>Bacteria</taxon>
        <taxon>Pseudomonadati</taxon>
        <taxon>Gemmatimonadota</taxon>
        <taxon>environmental samples</taxon>
    </lineage>
</organism>
<protein>
    <submittedName>
        <fullName evidence="1">Uncharacterized protein</fullName>
    </submittedName>
</protein>
<sequence>MHPTRCGSFRDSEIRVAAAPGLSSVPSKILRPASGGVRARVVRLGLWMTEGR</sequence>
<evidence type="ECO:0000313" key="1">
    <source>
        <dbReference type="EMBL" id="CAA9363033.1"/>
    </source>
</evidence>
<accession>A0A6J4MNN1</accession>
<gene>
    <name evidence="1" type="ORF">AVDCRST_MAG89-3873</name>
</gene>
<dbReference type="EMBL" id="CADCTV010000816">
    <property type="protein sequence ID" value="CAA9363033.1"/>
    <property type="molecule type" value="Genomic_DNA"/>
</dbReference>
<name>A0A6J4MNN1_9BACT</name>
<reference evidence="1" key="1">
    <citation type="submission" date="2020-02" db="EMBL/GenBank/DDBJ databases">
        <authorList>
            <person name="Meier V. D."/>
        </authorList>
    </citation>
    <scope>NUCLEOTIDE SEQUENCE</scope>
    <source>
        <strain evidence="1">AVDCRST_MAG89</strain>
    </source>
</reference>
<dbReference type="AlphaFoldDB" id="A0A6J4MNN1"/>